<keyword evidence="9" id="KW-0566">Pantothenate biosynthesis</keyword>
<dbReference type="InterPro" id="IPR050838">
    <property type="entry name" value="Ketopantoate_reductase"/>
</dbReference>
<evidence type="ECO:0000256" key="7">
    <source>
        <dbReference type="ARBA" id="ARBA00032024"/>
    </source>
</evidence>
<dbReference type="GO" id="GO:0008677">
    <property type="term" value="F:2-dehydropantoate 2-reductase activity"/>
    <property type="evidence" value="ECO:0007669"/>
    <property type="project" value="UniProtKB-EC"/>
</dbReference>
<protein>
    <recommendedName>
        <fullName evidence="4 9">2-dehydropantoate 2-reductase</fullName>
        <ecNumber evidence="3 9">1.1.1.169</ecNumber>
    </recommendedName>
    <alternativeName>
        <fullName evidence="7 9">Ketopantoate reductase</fullName>
    </alternativeName>
</protein>
<name>A0A1X7J4W4_9BACT</name>
<evidence type="ECO:0000259" key="10">
    <source>
        <dbReference type="Pfam" id="PF02558"/>
    </source>
</evidence>
<dbReference type="InterPro" id="IPR003710">
    <property type="entry name" value="ApbA"/>
</dbReference>
<proteinExistence type="inferred from homology"/>
<evidence type="ECO:0000256" key="4">
    <source>
        <dbReference type="ARBA" id="ARBA00019465"/>
    </source>
</evidence>
<accession>A0A1X7J4W4</accession>
<feature type="domain" description="Ketopantoate reductase C-terminal" evidence="11">
    <location>
        <begin position="179"/>
        <end position="298"/>
    </location>
</feature>
<reference evidence="13" key="1">
    <citation type="submission" date="2017-04" db="EMBL/GenBank/DDBJ databases">
        <authorList>
            <person name="Varghese N."/>
            <person name="Submissions S."/>
        </authorList>
    </citation>
    <scope>NUCLEOTIDE SEQUENCE [LARGE SCALE GENOMIC DNA]</scope>
    <source>
        <strain evidence="13">USBA 82</strain>
    </source>
</reference>
<dbReference type="InterPro" id="IPR013752">
    <property type="entry name" value="KPA_reductase"/>
</dbReference>
<evidence type="ECO:0000256" key="1">
    <source>
        <dbReference type="ARBA" id="ARBA00004994"/>
    </source>
</evidence>
<evidence type="ECO:0000313" key="13">
    <source>
        <dbReference type="Proteomes" id="UP000193355"/>
    </source>
</evidence>
<keyword evidence="5 9" id="KW-0521">NADP</keyword>
<dbReference type="InterPro" id="IPR008927">
    <property type="entry name" value="6-PGluconate_DH-like_C_sf"/>
</dbReference>
<dbReference type="SUPFAM" id="SSF48179">
    <property type="entry name" value="6-phosphogluconate dehydrogenase C-terminal domain-like"/>
    <property type="match status" value="1"/>
</dbReference>
<dbReference type="GO" id="GO:0005737">
    <property type="term" value="C:cytoplasm"/>
    <property type="evidence" value="ECO:0007669"/>
    <property type="project" value="TreeGrafter"/>
</dbReference>
<dbReference type="InterPro" id="IPR036291">
    <property type="entry name" value="NAD(P)-bd_dom_sf"/>
</dbReference>
<dbReference type="Gene3D" id="1.10.1040.10">
    <property type="entry name" value="N-(1-d-carboxylethyl)-l-norvaline Dehydrogenase, domain 2"/>
    <property type="match status" value="1"/>
</dbReference>
<dbReference type="EC" id="1.1.1.169" evidence="3 9"/>
<dbReference type="Proteomes" id="UP000193355">
    <property type="component" value="Unassembled WGS sequence"/>
</dbReference>
<dbReference type="NCBIfam" id="TIGR00745">
    <property type="entry name" value="apbA_panE"/>
    <property type="match status" value="1"/>
</dbReference>
<comment type="catalytic activity">
    <reaction evidence="8 9">
        <text>(R)-pantoate + NADP(+) = 2-dehydropantoate + NADPH + H(+)</text>
        <dbReference type="Rhea" id="RHEA:16233"/>
        <dbReference type="ChEBI" id="CHEBI:11561"/>
        <dbReference type="ChEBI" id="CHEBI:15378"/>
        <dbReference type="ChEBI" id="CHEBI:15980"/>
        <dbReference type="ChEBI" id="CHEBI:57783"/>
        <dbReference type="ChEBI" id="CHEBI:58349"/>
        <dbReference type="EC" id="1.1.1.169"/>
    </reaction>
</comment>
<organism evidence="12 13">
    <name type="scientific">Dethiosulfovibrio salsuginis</name>
    <dbReference type="NCBI Taxonomy" id="561720"/>
    <lineage>
        <taxon>Bacteria</taxon>
        <taxon>Thermotogati</taxon>
        <taxon>Synergistota</taxon>
        <taxon>Synergistia</taxon>
        <taxon>Synergistales</taxon>
        <taxon>Dethiosulfovibrionaceae</taxon>
        <taxon>Dethiosulfovibrio</taxon>
    </lineage>
</organism>
<dbReference type="PANTHER" id="PTHR43765:SF2">
    <property type="entry name" value="2-DEHYDROPANTOATE 2-REDUCTASE"/>
    <property type="match status" value="1"/>
</dbReference>
<evidence type="ECO:0000256" key="5">
    <source>
        <dbReference type="ARBA" id="ARBA00022857"/>
    </source>
</evidence>
<dbReference type="AlphaFoldDB" id="A0A1X7J4W4"/>
<keyword evidence="13" id="KW-1185">Reference proteome</keyword>
<dbReference type="InterPro" id="IPR013328">
    <property type="entry name" value="6PGD_dom2"/>
</dbReference>
<comment type="similarity">
    <text evidence="2 9">Belongs to the ketopantoate reductase family.</text>
</comment>
<comment type="function">
    <text evidence="9">Catalyzes the NADPH-dependent reduction of ketopantoate into pantoic acid.</text>
</comment>
<dbReference type="RefSeq" id="WP_085544179.1">
    <property type="nucleotide sequence ID" value="NZ_FXBB01000008.1"/>
</dbReference>
<dbReference type="SUPFAM" id="SSF51735">
    <property type="entry name" value="NAD(P)-binding Rossmann-fold domains"/>
    <property type="match status" value="1"/>
</dbReference>
<dbReference type="Gene3D" id="3.40.50.720">
    <property type="entry name" value="NAD(P)-binding Rossmann-like Domain"/>
    <property type="match status" value="1"/>
</dbReference>
<dbReference type="Pfam" id="PF08546">
    <property type="entry name" value="ApbA_C"/>
    <property type="match status" value="1"/>
</dbReference>
<dbReference type="UniPathway" id="UPA00028">
    <property type="reaction ID" value="UER00004"/>
</dbReference>
<evidence type="ECO:0000313" key="12">
    <source>
        <dbReference type="EMBL" id="SMG22403.1"/>
    </source>
</evidence>
<evidence type="ECO:0000256" key="6">
    <source>
        <dbReference type="ARBA" id="ARBA00023002"/>
    </source>
</evidence>
<dbReference type="InterPro" id="IPR013332">
    <property type="entry name" value="KPR_N"/>
</dbReference>
<evidence type="ECO:0000256" key="3">
    <source>
        <dbReference type="ARBA" id="ARBA00013014"/>
    </source>
</evidence>
<keyword evidence="6 9" id="KW-0560">Oxidoreductase</keyword>
<dbReference type="Pfam" id="PF02558">
    <property type="entry name" value="ApbA"/>
    <property type="match status" value="1"/>
</dbReference>
<dbReference type="OrthoDB" id="9793586at2"/>
<evidence type="ECO:0000259" key="11">
    <source>
        <dbReference type="Pfam" id="PF08546"/>
    </source>
</evidence>
<feature type="domain" description="Ketopantoate reductase N-terminal" evidence="10">
    <location>
        <begin position="3"/>
        <end position="150"/>
    </location>
</feature>
<comment type="pathway">
    <text evidence="1 9">Cofactor biosynthesis; (R)-pantothenate biosynthesis; (R)-pantoate from 3-methyl-2-oxobutanoate: step 2/2.</text>
</comment>
<dbReference type="EMBL" id="FXBB01000008">
    <property type="protein sequence ID" value="SMG22403.1"/>
    <property type="molecule type" value="Genomic_DNA"/>
</dbReference>
<dbReference type="STRING" id="561720.SAMN06275492_10834"/>
<evidence type="ECO:0000256" key="8">
    <source>
        <dbReference type="ARBA" id="ARBA00048793"/>
    </source>
</evidence>
<dbReference type="GO" id="GO:0050661">
    <property type="term" value="F:NADP binding"/>
    <property type="evidence" value="ECO:0007669"/>
    <property type="project" value="TreeGrafter"/>
</dbReference>
<evidence type="ECO:0000256" key="2">
    <source>
        <dbReference type="ARBA" id="ARBA00007870"/>
    </source>
</evidence>
<dbReference type="PANTHER" id="PTHR43765">
    <property type="entry name" value="2-DEHYDROPANTOATE 2-REDUCTASE-RELATED"/>
    <property type="match status" value="1"/>
</dbReference>
<sequence length="302" mass="31749">MRITVVGCGAIGTLLASKLASVGLSVQVFQRPGATLDRIRSVGVALWDGETAPCPVRAEDDPSRLDRSDIAIVTVKAFSTDEVAPVLPELLLPDGAVLTVQNGLGNGEKLSQVLGGVNVAVGACTYGAYRDDRGEVHLGGLGEIVFGPVERGRDWRPLEDALNRSGLSARAVDDPAPVLWGKLAVNAAINPVAALIRRENGCVLSSDGLADLCRSLAMEACSVARSVGVSLDSQVMWDRVRAVVRSTSKNTCSMLQDVLAGRPTEIEAISGEILRLGEIDGISLPATETVYRLVKGLESKVV</sequence>
<dbReference type="GO" id="GO:0015940">
    <property type="term" value="P:pantothenate biosynthetic process"/>
    <property type="evidence" value="ECO:0007669"/>
    <property type="project" value="UniProtKB-UniPathway"/>
</dbReference>
<gene>
    <name evidence="12" type="ORF">SAMN06275492_10834</name>
</gene>
<evidence type="ECO:0000256" key="9">
    <source>
        <dbReference type="RuleBase" id="RU362068"/>
    </source>
</evidence>
<dbReference type="FunFam" id="1.10.1040.10:FF:000017">
    <property type="entry name" value="2-dehydropantoate 2-reductase"/>
    <property type="match status" value="1"/>
</dbReference>